<feature type="transmembrane region" description="Helical" evidence="6">
    <location>
        <begin position="334"/>
        <end position="358"/>
    </location>
</feature>
<comment type="caution">
    <text evidence="8">The sequence shown here is derived from an EMBL/GenBank/DDBJ whole genome shotgun (WGS) entry which is preliminary data.</text>
</comment>
<keyword evidence="9" id="KW-1185">Reference proteome</keyword>
<keyword evidence="2" id="KW-1003">Cell membrane</keyword>
<sequence length="780" mass="85226">MNESARRQPQDGAVPVLEQLVFGQRALLLVGFFLCTLFLGWHATRLQPDASFEKMIPMEHPYIQAMMRHIADLGAAGTTIAIVVEPVTGDIFNAEYMEVVRLVTDELFYLPGVDRNRMRSMWTPNVRWTEVTEQGFEGDKVIDARYDGSAQAMERLRANLLRSGELGRLVATDYRSSIVEAPLFDRDPRTGEAMDYAAFSAQLETDIRQKYQSDTVRIRIVGFAKMVGDLLDGIRYIVLFAAITLVVTAALLFLYSRSAVATLVILGCSLIAVVWQLGLLQLLGFGLNAYSILVPFLVFAIGVSHGVQMINAVAVNSVNDASAMQSSRLAFRGLYVPGMTALVSDAAGFITMLLIPIAVIRDLGVAASVGVAVIILTNLVLLPIIMSWLKLGAGSVSRLRAGPEQQRPHWEILSQAAQRRGAKLLLGLALGLAVLGLYQSQYLQIGDLDAGAPELRPDSRYNLDSNYVNEHYSTSSDVLVVMVETEAEQCAEYDNMALIEEFSWALENVPGVESVMASSRVSRMVLSGYNEGSLKWSTVTRNQAALNSTFNRMPEQLMNADCSLSPVVAFLADHKAATLERVLAQVEDFALSNNTDSIRFVPASGSAGIEAATNQEIERSQLRMIYLVYGVVALLVFLSFRSWRAVVIILLPLALTSILCQALMAQLGIGVKVATLPVIALGVGVGVDYGIYVYARLMHFMNSGLSLAEAYRCTLYSTGKAVAFTGITLAIGVATWIWSPIKFQADMGMLLTFMFLLNMVGALTLLPALATYLLPNKEMS</sequence>
<dbReference type="InterPro" id="IPR000731">
    <property type="entry name" value="SSD"/>
</dbReference>
<organism evidence="8 9">
    <name type="scientific">Candidatus Litorirhabdus singularis</name>
    <dbReference type="NCBI Taxonomy" id="2518993"/>
    <lineage>
        <taxon>Bacteria</taxon>
        <taxon>Pseudomonadati</taxon>
        <taxon>Pseudomonadota</taxon>
        <taxon>Gammaproteobacteria</taxon>
        <taxon>Cellvibrionales</taxon>
        <taxon>Halieaceae</taxon>
        <taxon>Candidatus Litorirhabdus</taxon>
    </lineage>
</organism>
<evidence type="ECO:0000313" key="8">
    <source>
        <dbReference type="EMBL" id="MCX2983073.1"/>
    </source>
</evidence>
<comment type="subcellular location">
    <subcellularLocation>
        <location evidence="1">Cell membrane</location>
        <topology evidence="1">Multi-pass membrane protein</topology>
    </subcellularLocation>
</comment>
<dbReference type="InterPro" id="IPR050545">
    <property type="entry name" value="Mycobact_MmpL"/>
</dbReference>
<feature type="transmembrane region" description="Helical" evidence="6">
    <location>
        <begin position="292"/>
        <end position="314"/>
    </location>
</feature>
<name>A0ABT3TL75_9GAMM</name>
<reference evidence="8" key="1">
    <citation type="submission" date="2019-02" db="EMBL/GenBank/DDBJ databases">
        <authorList>
            <person name="Li S.-H."/>
        </authorList>
    </citation>
    <scope>NUCLEOTIDE SEQUENCE</scope>
    <source>
        <strain evidence="8">IMCC14734</strain>
    </source>
</reference>
<dbReference type="SUPFAM" id="SSF82866">
    <property type="entry name" value="Multidrug efflux transporter AcrB transmembrane domain"/>
    <property type="match status" value="2"/>
</dbReference>
<feature type="transmembrane region" description="Helical" evidence="6">
    <location>
        <begin position="421"/>
        <end position="438"/>
    </location>
</feature>
<feature type="transmembrane region" description="Helical" evidence="6">
    <location>
        <begin position="750"/>
        <end position="774"/>
    </location>
</feature>
<feature type="transmembrane region" description="Helical" evidence="6">
    <location>
        <begin position="646"/>
        <end position="664"/>
    </location>
</feature>
<dbReference type="Proteomes" id="UP001143362">
    <property type="component" value="Unassembled WGS sequence"/>
</dbReference>
<dbReference type="InterPro" id="IPR004869">
    <property type="entry name" value="MMPL_dom"/>
</dbReference>
<evidence type="ECO:0000256" key="4">
    <source>
        <dbReference type="ARBA" id="ARBA00022989"/>
    </source>
</evidence>
<evidence type="ECO:0000256" key="1">
    <source>
        <dbReference type="ARBA" id="ARBA00004651"/>
    </source>
</evidence>
<feature type="transmembrane region" description="Helical" evidence="6">
    <location>
        <begin position="624"/>
        <end position="640"/>
    </location>
</feature>
<dbReference type="PROSITE" id="PS50156">
    <property type="entry name" value="SSD"/>
    <property type="match status" value="1"/>
</dbReference>
<accession>A0ABT3TL75</accession>
<feature type="transmembrane region" description="Helical" evidence="6">
    <location>
        <begin position="20"/>
        <end position="41"/>
    </location>
</feature>
<dbReference type="PANTHER" id="PTHR33406:SF10">
    <property type="entry name" value="SSD DOMAIN-CONTAINING PROTEIN"/>
    <property type="match status" value="1"/>
</dbReference>
<feature type="transmembrane region" description="Helical" evidence="6">
    <location>
        <begin position="260"/>
        <end position="280"/>
    </location>
</feature>
<feature type="transmembrane region" description="Helical" evidence="6">
    <location>
        <begin position="715"/>
        <end position="738"/>
    </location>
</feature>
<feature type="transmembrane region" description="Helical" evidence="6">
    <location>
        <begin position="365"/>
        <end position="389"/>
    </location>
</feature>
<dbReference type="EMBL" id="SHNN01000005">
    <property type="protein sequence ID" value="MCX2983073.1"/>
    <property type="molecule type" value="Genomic_DNA"/>
</dbReference>
<keyword evidence="3 6" id="KW-0812">Transmembrane</keyword>
<dbReference type="PANTHER" id="PTHR33406">
    <property type="entry name" value="MEMBRANE PROTEIN MJ1562-RELATED"/>
    <property type="match status" value="1"/>
</dbReference>
<keyword evidence="5 6" id="KW-0472">Membrane</keyword>
<feature type="transmembrane region" description="Helical" evidence="6">
    <location>
        <begin position="676"/>
        <end position="695"/>
    </location>
</feature>
<dbReference type="Pfam" id="PF03176">
    <property type="entry name" value="MMPL"/>
    <property type="match status" value="1"/>
</dbReference>
<keyword evidence="4 6" id="KW-1133">Transmembrane helix</keyword>
<evidence type="ECO:0000256" key="6">
    <source>
        <dbReference type="SAM" id="Phobius"/>
    </source>
</evidence>
<proteinExistence type="predicted"/>
<evidence type="ECO:0000256" key="5">
    <source>
        <dbReference type="ARBA" id="ARBA00023136"/>
    </source>
</evidence>
<feature type="domain" description="SSD" evidence="7">
    <location>
        <begin position="270"/>
        <end position="388"/>
    </location>
</feature>
<protein>
    <submittedName>
        <fullName evidence="8">RND family transporter</fullName>
    </submittedName>
</protein>
<evidence type="ECO:0000259" key="7">
    <source>
        <dbReference type="PROSITE" id="PS50156"/>
    </source>
</evidence>
<dbReference type="Gene3D" id="1.20.1640.10">
    <property type="entry name" value="Multidrug efflux transporter AcrB transmembrane domain"/>
    <property type="match status" value="2"/>
</dbReference>
<feature type="transmembrane region" description="Helical" evidence="6">
    <location>
        <begin position="234"/>
        <end position="254"/>
    </location>
</feature>
<evidence type="ECO:0000256" key="3">
    <source>
        <dbReference type="ARBA" id="ARBA00022692"/>
    </source>
</evidence>
<evidence type="ECO:0000256" key="2">
    <source>
        <dbReference type="ARBA" id="ARBA00022475"/>
    </source>
</evidence>
<gene>
    <name evidence="8" type="ORF">EYC98_19600</name>
</gene>
<dbReference type="RefSeq" id="WP_279247103.1">
    <property type="nucleotide sequence ID" value="NZ_SHNN01000005.1"/>
</dbReference>
<evidence type="ECO:0000313" key="9">
    <source>
        <dbReference type="Proteomes" id="UP001143362"/>
    </source>
</evidence>